<evidence type="ECO:0000256" key="3">
    <source>
        <dbReference type="ARBA" id="ARBA00045001"/>
    </source>
</evidence>
<reference evidence="6 7" key="1">
    <citation type="submission" date="2018-06" db="EMBL/GenBank/DDBJ databases">
        <title>Comparative analysis of microorganisms from saline springs in Andes Mountain Range, Colombia.</title>
        <authorList>
            <person name="Rubin E."/>
        </authorList>
    </citation>
    <scope>NUCLEOTIDE SEQUENCE [LARGE SCALE GENOMIC DNA]</scope>
    <source>
        <strain evidence="6 7">USBA-857</strain>
    </source>
</reference>
<keyword evidence="5" id="KW-0732">Signal</keyword>
<dbReference type="Proteomes" id="UP000249700">
    <property type="component" value="Unassembled WGS sequence"/>
</dbReference>
<feature type="compositionally biased region" description="Gly residues" evidence="4">
    <location>
        <begin position="52"/>
        <end position="61"/>
    </location>
</feature>
<proteinExistence type="inferred from homology"/>
<comment type="similarity">
    <text evidence="1">Belongs to the ZraP family.</text>
</comment>
<dbReference type="RefSeq" id="WP_181463042.1">
    <property type="nucleotide sequence ID" value="NZ_QLSX01000003.1"/>
</dbReference>
<dbReference type="EMBL" id="QLSX01000003">
    <property type="protein sequence ID" value="RAR63062.1"/>
    <property type="molecule type" value="Genomic_DNA"/>
</dbReference>
<feature type="compositionally biased region" description="Basic and acidic residues" evidence="4">
    <location>
        <begin position="39"/>
        <end position="49"/>
    </location>
</feature>
<feature type="chain" id="PRO_5016393109" description="Signaling pathway modulator ZraP" evidence="5">
    <location>
        <begin position="34"/>
        <end position="215"/>
    </location>
</feature>
<dbReference type="InterPro" id="IPR025961">
    <property type="entry name" value="Metal_resist"/>
</dbReference>
<name>A0A328XSS5_9GAMM</name>
<feature type="compositionally biased region" description="Gly residues" evidence="4">
    <location>
        <begin position="71"/>
        <end position="94"/>
    </location>
</feature>
<dbReference type="Gene3D" id="1.20.120.1490">
    <property type="match status" value="1"/>
</dbReference>
<evidence type="ECO:0000256" key="2">
    <source>
        <dbReference type="ARBA" id="ARBA00044983"/>
    </source>
</evidence>
<sequence length="215" mass="23277">MKRQERRRWTPCLLALASAPVLVVALGVGSAFGHGGGEGVRDDGTEGVHHGMMGGGYGQGYRQGHREGHGEGYGMGPGMMGGRQGDQDGGYYGGRHGDMMDDMGPGLGMGPGMMSGMPGGIFFDGLSAEQVKQVRELLRAHRSAQFARMEEMAELRLDLSLLLQDPRPDPDQARTLNQRLAELHGAMLEERLRLHNALQDLLTAEQREQRGLPDS</sequence>
<evidence type="ECO:0000313" key="7">
    <source>
        <dbReference type="Proteomes" id="UP000249700"/>
    </source>
</evidence>
<evidence type="ECO:0000256" key="4">
    <source>
        <dbReference type="SAM" id="MobiDB-lite"/>
    </source>
</evidence>
<dbReference type="AlphaFoldDB" id="A0A328XSS5"/>
<feature type="signal peptide" evidence="5">
    <location>
        <begin position="1"/>
        <end position="33"/>
    </location>
</feature>
<comment type="caution">
    <text evidence="6">The sequence shown here is derived from an EMBL/GenBank/DDBJ whole genome shotgun (WGS) entry which is preliminary data.</text>
</comment>
<dbReference type="Pfam" id="PF13801">
    <property type="entry name" value="Metal_resist"/>
    <property type="match status" value="1"/>
</dbReference>
<feature type="region of interest" description="Disordered" evidence="4">
    <location>
        <begin position="37"/>
        <end position="96"/>
    </location>
</feature>
<evidence type="ECO:0000256" key="5">
    <source>
        <dbReference type="SAM" id="SignalP"/>
    </source>
</evidence>
<organism evidence="6 7">
    <name type="scientific">Onishia taeanensis</name>
    <dbReference type="NCBI Taxonomy" id="284577"/>
    <lineage>
        <taxon>Bacteria</taxon>
        <taxon>Pseudomonadati</taxon>
        <taxon>Pseudomonadota</taxon>
        <taxon>Gammaproteobacteria</taxon>
        <taxon>Oceanospirillales</taxon>
        <taxon>Halomonadaceae</taxon>
        <taxon>Onishia</taxon>
    </lineage>
</organism>
<evidence type="ECO:0000256" key="1">
    <source>
        <dbReference type="ARBA" id="ARBA00044945"/>
    </source>
</evidence>
<protein>
    <recommendedName>
        <fullName evidence="2">Signaling pathway modulator ZraP</fullName>
    </recommendedName>
    <alternativeName>
        <fullName evidence="3">Zinc resistance-associated protein</fullName>
    </alternativeName>
</protein>
<evidence type="ECO:0000313" key="6">
    <source>
        <dbReference type="EMBL" id="RAR63062.1"/>
    </source>
</evidence>
<gene>
    <name evidence="6" type="ORF">BCL93_103295</name>
</gene>
<accession>A0A328XSS5</accession>